<sequence>MEKISDRFDVSAFFRDKLKKTQETISKDPKKLDKKAALDLLNQPFFEKDTLGYYSSEGRFPTELYLDSNHDWMTRNKKPTDLFGYEYRTVAWSEEKDTLAMLNKVSFPKINMTEDRNGNLAYLKVEKASKNKEDFNRIQDYVKRNCKELHIDEDEPGVTYWENNTSYYSLSKVERKEEEISSYDVKGNKDSKWVNITEISLIIYQKSYIKEMEKLNIYSPGKIFWKKPL</sequence>
<dbReference type="EMBL" id="LFND01000002">
    <property type="protein sequence ID" value="KMQ65636.1"/>
    <property type="molecule type" value="Genomic_DNA"/>
</dbReference>
<dbReference type="Proteomes" id="UP000036261">
    <property type="component" value="Unassembled WGS sequence"/>
</dbReference>
<reference evidence="1 2" key="1">
    <citation type="journal article" date="2013" name="Int. J. Syst. Evol. Microbiol.">
        <title>Chryseobacterium angstadtii sp. nov., isolated from a newt tank.</title>
        <authorList>
            <person name="Kirk K.E."/>
            <person name="Hoffman J.A."/>
            <person name="Smith K.A."/>
            <person name="Strahan B.L."/>
            <person name="Failor K.C."/>
            <person name="Krebs J.E."/>
            <person name="Gale A.N."/>
            <person name="Do T.D."/>
            <person name="Sontag T.C."/>
            <person name="Batties A.M."/>
            <person name="Mistiszyn K."/>
            <person name="Newman J.D."/>
        </authorList>
    </citation>
    <scope>NUCLEOTIDE SEQUENCE [LARGE SCALE GENOMIC DNA]</scope>
    <source>
        <strain evidence="1 2">KM</strain>
    </source>
</reference>
<evidence type="ECO:0000313" key="1">
    <source>
        <dbReference type="EMBL" id="KMQ65636.1"/>
    </source>
</evidence>
<accession>A0A0J7II33</accession>
<comment type="caution">
    <text evidence="1">The sequence shown here is derived from an EMBL/GenBank/DDBJ whole genome shotgun (WGS) entry which is preliminary data.</text>
</comment>
<dbReference type="AlphaFoldDB" id="A0A0J7II33"/>
<keyword evidence="2" id="KW-1185">Reference proteome</keyword>
<name>A0A0J7II33_9FLAO</name>
<gene>
    <name evidence="1" type="ORF">ACM46_07110</name>
</gene>
<proteinExistence type="predicted"/>
<evidence type="ECO:0000313" key="2">
    <source>
        <dbReference type="Proteomes" id="UP000036261"/>
    </source>
</evidence>
<organism evidence="1 2">
    <name type="scientific">Chryseobacterium angstadtii</name>
    <dbReference type="NCBI Taxonomy" id="558151"/>
    <lineage>
        <taxon>Bacteria</taxon>
        <taxon>Pseudomonadati</taxon>
        <taxon>Bacteroidota</taxon>
        <taxon>Flavobacteriia</taxon>
        <taxon>Flavobacteriales</taxon>
        <taxon>Weeksellaceae</taxon>
        <taxon>Chryseobacterium group</taxon>
        <taxon>Chryseobacterium</taxon>
    </lineage>
</organism>
<dbReference type="PATRIC" id="fig|558151.6.peg.1491"/>
<protein>
    <submittedName>
        <fullName evidence="1">Uncharacterized protein</fullName>
    </submittedName>
</protein>